<dbReference type="GO" id="GO:0070740">
    <property type="term" value="F:tubulin-glutamic acid ligase activity"/>
    <property type="evidence" value="ECO:0007669"/>
    <property type="project" value="TreeGrafter"/>
</dbReference>
<evidence type="ECO:0000256" key="6">
    <source>
        <dbReference type="SAM" id="MobiDB-lite"/>
    </source>
</evidence>
<dbReference type="Pfam" id="PF03133">
    <property type="entry name" value="TTL"/>
    <property type="match status" value="2"/>
</dbReference>
<evidence type="ECO:0000256" key="5">
    <source>
        <dbReference type="ARBA" id="ARBA00049274"/>
    </source>
</evidence>
<dbReference type="EMBL" id="LGRX02028382">
    <property type="protein sequence ID" value="KAK3248143.1"/>
    <property type="molecule type" value="Genomic_DNA"/>
</dbReference>
<gene>
    <name evidence="7" type="ORF">CYMTET_42385</name>
</gene>
<evidence type="ECO:0000256" key="4">
    <source>
        <dbReference type="ARBA" id="ARBA00041448"/>
    </source>
</evidence>
<evidence type="ECO:0000256" key="2">
    <source>
        <dbReference type="ARBA" id="ARBA00022741"/>
    </source>
</evidence>
<evidence type="ECO:0000256" key="1">
    <source>
        <dbReference type="ARBA" id="ARBA00022598"/>
    </source>
</evidence>
<accession>A0AAE0C4B3</accession>
<feature type="compositionally biased region" description="Polar residues" evidence="6">
    <location>
        <begin position="203"/>
        <end position="213"/>
    </location>
</feature>
<dbReference type="SUPFAM" id="SSF56059">
    <property type="entry name" value="Glutathione synthetase ATP-binding domain-like"/>
    <property type="match status" value="1"/>
</dbReference>
<comment type="catalytic activity">
    <reaction evidence="5">
        <text>L-glutamyl-[protein] + L-glutamate + ATP = gamma-L-glutamyl-L-glutamyl-[protein] + ADP + phosphate + H(+)</text>
        <dbReference type="Rhea" id="RHEA:60144"/>
        <dbReference type="Rhea" id="RHEA-COMP:10208"/>
        <dbReference type="Rhea" id="RHEA-COMP:15517"/>
        <dbReference type="ChEBI" id="CHEBI:15378"/>
        <dbReference type="ChEBI" id="CHEBI:29973"/>
        <dbReference type="ChEBI" id="CHEBI:29985"/>
        <dbReference type="ChEBI" id="CHEBI:30616"/>
        <dbReference type="ChEBI" id="CHEBI:43474"/>
        <dbReference type="ChEBI" id="CHEBI:143622"/>
        <dbReference type="ChEBI" id="CHEBI:456216"/>
    </reaction>
    <physiologicalReaction direction="left-to-right" evidence="5">
        <dbReference type="Rhea" id="RHEA:60145"/>
    </physiologicalReaction>
</comment>
<proteinExistence type="predicted"/>
<keyword evidence="3" id="KW-0067">ATP-binding</keyword>
<protein>
    <recommendedName>
        <fullName evidence="4">Tubulin--tyrosine ligase-like protein 5</fullName>
    </recommendedName>
</protein>
<evidence type="ECO:0000313" key="8">
    <source>
        <dbReference type="Proteomes" id="UP001190700"/>
    </source>
</evidence>
<dbReference type="GO" id="GO:0000226">
    <property type="term" value="P:microtubule cytoskeleton organization"/>
    <property type="evidence" value="ECO:0007669"/>
    <property type="project" value="TreeGrafter"/>
</dbReference>
<name>A0AAE0C4B3_9CHLO</name>
<dbReference type="PANTHER" id="PTHR12241:SF145">
    <property type="entry name" value="TUBULIN POLYGLUTAMYLASE TTLL5"/>
    <property type="match status" value="1"/>
</dbReference>
<keyword evidence="8" id="KW-1185">Reference proteome</keyword>
<evidence type="ECO:0000256" key="3">
    <source>
        <dbReference type="ARBA" id="ARBA00022840"/>
    </source>
</evidence>
<dbReference type="PANTHER" id="PTHR12241">
    <property type="entry name" value="TUBULIN POLYGLUTAMYLASE"/>
    <property type="match status" value="1"/>
</dbReference>
<dbReference type="GO" id="GO:0015631">
    <property type="term" value="F:tubulin binding"/>
    <property type="evidence" value="ECO:0007669"/>
    <property type="project" value="TreeGrafter"/>
</dbReference>
<evidence type="ECO:0000313" key="7">
    <source>
        <dbReference type="EMBL" id="KAK3248143.1"/>
    </source>
</evidence>
<dbReference type="Gene3D" id="3.30.470.20">
    <property type="entry name" value="ATP-grasp fold, B domain"/>
    <property type="match status" value="1"/>
</dbReference>
<dbReference type="InterPro" id="IPR004344">
    <property type="entry name" value="TTL/TTLL_fam"/>
</dbReference>
<dbReference type="AlphaFoldDB" id="A0AAE0C4B3"/>
<dbReference type="GO" id="GO:0036064">
    <property type="term" value="C:ciliary basal body"/>
    <property type="evidence" value="ECO:0007669"/>
    <property type="project" value="TreeGrafter"/>
</dbReference>
<keyword evidence="1" id="KW-0436">Ligase</keyword>
<reference evidence="7 8" key="1">
    <citation type="journal article" date="2015" name="Genome Biol. Evol.">
        <title>Comparative Genomics of a Bacterivorous Green Alga Reveals Evolutionary Causalities and Consequences of Phago-Mixotrophic Mode of Nutrition.</title>
        <authorList>
            <person name="Burns J.A."/>
            <person name="Paasch A."/>
            <person name="Narechania A."/>
            <person name="Kim E."/>
        </authorList>
    </citation>
    <scope>NUCLEOTIDE SEQUENCE [LARGE SCALE GENOMIC DNA]</scope>
    <source>
        <strain evidence="7 8">PLY_AMNH</strain>
    </source>
</reference>
<organism evidence="7 8">
    <name type="scientific">Cymbomonas tetramitiformis</name>
    <dbReference type="NCBI Taxonomy" id="36881"/>
    <lineage>
        <taxon>Eukaryota</taxon>
        <taxon>Viridiplantae</taxon>
        <taxon>Chlorophyta</taxon>
        <taxon>Pyramimonadophyceae</taxon>
        <taxon>Pyramimonadales</taxon>
        <taxon>Pyramimonadaceae</taxon>
        <taxon>Cymbomonas</taxon>
    </lineage>
</organism>
<feature type="compositionally biased region" description="Basic and acidic residues" evidence="6">
    <location>
        <begin position="214"/>
        <end position="229"/>
    </location>
</feature>
<feature type="region of interest" description="Disordered" evidence="6">
    <location>
        <begin position="184"/>
        <end position="246"/>
    </location>
</feature>
<dbReference type="PROSITE" id="PS51221">
    <property type="entry name" value="TTL"/>
    <property type="match status" value="1"/>
</dbReference>
<sequence>MSKAHGRSLTSHAAGDHKGAASCEAHVARQLGAPSTMFHEEVCTANNKLDLPLWDLLDDKVQLNGLLDADRLGKTWAPRGFAMPHQLPQLVAAAAAEPSSWWMVKEGKAHGGRGNRLLQSVDAAELSAKRECVVQRYVADPYLLDRLKFTLRIYVVVLSVSPLTAFICRQGLMLFAVEEYEGPHESGEMGGARSRAASRPHQHITNQTYNSNHPEYELPPDGHLKRPGDRASSSGDTQEDRGVAEGGHTRSLDALRDHLTAACEGPGAGKSSRVAYQQVWASIKWVCAAPIRAMMKDEHWWKWGRTEHWAAHARMRIPKVLGIDVLLDSSLRPWVLEVNRTPALGCRLELDGAVKRTLMRDAWSLAVALKKEGDVPESSLLQADFGCLEPLIGHHNLADKTATADRRKGCCELTRAIQDGLGSKAGLVITTMYLCGLSSNPPSPT</sequence>
<dbReference type="Proteomes" id="UP001190700">
    <property type="component" value="Unassembled WGS sequence"/>
</dbReference>
<dbReference type="GO" id="GO:0005524">
    <property type="term" value="F:ATP binding"/>
    <property type="evidence" value="ECO:0007669"/>
    <property type="project" value="UniProtKB-KW"/>
</dbReference>
<comment type="caution">
    <text evidence="7">The sequence shown here is derived from an EMBL/GenBank/DDBJ whole genome shotgun (WGS) entry which is preliminary data.</text>
</comment>
<keyword evidence="2" id="KW-0547">Nucleotide-binding</keyword>